<proteinExistence type="predicted"/>
<dbReference type="STRING" id="1117707.VQ7734_04743"/>
<reference evidence="2" key="1">
    <citation type="submission" date="2016-12" db="EMBL/GenBank/DDBJ databases">
        <authorList>
            <person name="Rodrigo-Torres L."/>
            <person name="Arahal R.D."/>
            <person name="Lucena T."/>
        </authorList>
    </citation>
    <scope>NUCLEOTIDE SEQUENCE [LARGE SCALE GENOMIC DNA]</scope>
</reference>
<dbReference type="OrthoDB" id="6902110at2"/>
<dbReference type="RefSeq" id="WP_073586407.1">
    <property type="nucleotide sequence ID" value="NZ_AP024898.1"/>
</dbReference>
<protein>
    <submittedName>
        <fullName evidence="1">Uncharacterized protein</fullName>
    </submittedName>
</protein>
<organism evidence="1 2">
    <name type="scientific">Vibrio quintilis</name>
    <dbReference type="NCBI Taxonomy" id="1117707"/>
    <lineage>
        <taxon>Bacteria</taxon>
        <taxon>Pseudomonadati</taxon>
        <taxon>Pseudomonadota</taxon>
        <taxon>Gammaproteobacteria</taxon>
        <taxon>Vibrionales</taxon>
        <taxon>Vibrionaceae</taxon>
        <taxon>Vibrio</taxon>
    </lineage>
</organism>
<name>A0A1M7Z1Y5_9VIBR</name>
<evidence type="ECO:0000313" key="1">
    <source>
        <dbReference type="EMBL" id="SHO58968.1"/>
    </source>
</evidence>
<keyword evidence="2" id="KW-1185">Reference proteome</keyword>
<gene>
    <name evidence="1" type="ORF">VQ7734_04743</name>
</gene>
<dbReference type="EMBL" id="FRFG01000087">
    <property type="protein sequence ID" value="SHO58968.1"/>
    <property type="molecule type" value="Genomic_DNA"/>
</dbReference>
<accession>A0A1M7Z1Y5</accession>
<dbReference type="AlphaFoldDB" id="A0A1M7Z1Y5"/>
<sequence>MSMSLNLEIASGVTVGLLRDSLVATNYDELIENTDGFIAHLPDTNVRVHATTKLDNTAILAEGLDNLSWEVGLRAFFYVDLSKENALDDIKKIVTQIADKTTFDFVLSLHYESIYAVKKSGYLWLKENFCT</sequence>
<evidence type="ECO:0000313" key="2">
    <source>
        <dbReference type="Proteomes" id="UP000184600"/>
    </source>
</evidence>
<dbReference type="Proteomes" id="UP000184600">
    <property type="component" value="Unassembled WGS sequence"/>
</dbReference>